<feature type="compositionally biased region" description="Polar residues" evidence="4">
    <location>
        <begin position="109"/>
        <end position="134"/>
    </location>
</feature>
<dbReference type="InterPro" id="IPR036388">
    <property type="entry name" value="WH-like_DNA-bd_sf"/>
</dbReference>
<dbReference type="Proteomes" id="UP000215914">
    <property type="component" value="Unassembled WGS sequence"/>
</dbReference>
<feature type="compositionally biased region" description="Polar residues" evidence="4">
    <location>
        <begin position="315"/>
        <end position="326"/>
    </location>
</feature>
<evidence type="ECO:0000256" key="1">
    <source>
        <dbReference type="ARBA" id="ARBA00022737"/>
    </source>
</evidence>
<keyword evidence="3" id="KW-0611">Plant defense</keyword>
<feature type="compositionally biased region" description="Polar residues" evidence="4">
    <location>
        <begin position="194"/>
        <end position="307"/>
    </location>
</feature>
<name>A0A9K3HQ79_HELAN</name>
<gene>
    <name evidence="7" type="ORF">HanXRQr2_Chr11g0498991</name>
</gene>
<evidence type="ECO:0000313" key="7">
    <source>
        <dbReference type="EMBL" id="KAF5782694.1"/>
    </source>
</evidence>
<dbReference type="OrthoDB" id="1110401at2759"/>
<keyword evidence="2" id="KW-0547">Nucleotide-binding</keyword>
<comment type="caution">
    <text evidence="7">The sequence shown here is derived from an EMBL/GenBank/DDBJ whole genome shotgun (WGS) entry which is preliminary data.</text>
</comment>
<evidence type="ECO:0000313" key="8">
    <source>
        <dbReference type="Proteomes" id="UP000215914"/>
    </source>
</evidence>
<feature type="compositionally biased region" description="Polar residues" evidence="4">
    <location>
        <begin position="48"/>
        <end position="82"/>
    </location>
</feature>
<dbReference type="InterPro" id="IPR032675">
    <property type="entry name" value="LRR_dom_sf"/>
</dbReference>
<organism evidence="7 8">
    <name type="scientific">Helianthus annuus</name>
    <name type="common">Common sunflower</name>
    <dbReference type="NCBI Taxonomy" id="4232"/>
    <lineage>
        <taxon>Eukaryota</taxon>
        <taxon>Viridiplantae</taxon>
        <taxon>Streptophyta</taxon>
        <taxon>Embryophyta</taxon>
        <taxon>Tracheophyta</taxon>
        <taxon>Spermatophyta</taxon>
        <taxon>Magnoliopsida</taxon>
        <taxon>eudicotyledons</taxon>
        <taxon>Gunneridae</taxon>
        <taxon>Pentapetalae</taxon>
        <taxon>asterids</taxon>
        <taxon>campanulids</taxon>
        <taxon>Asterales</taxon>
        <taxon>Asteraceae</taxon>
        <taxon>Asteroideae</taxon>
        <taxon>Heliantheae alliance</taxon>
        <taxon>Heliantheae</taxon>
        <taxon>Helianthus</taxon>
    </lineage>
</organism>
<reference evidence="7" key="2">
    <citation type="submission" date="2020-06" db="EMBL/GenBank/DDBJ databases">
        <title>Helianthus annuus Genome sequencing and assembly Release 2.</title>
        <authorList>
            <person name="Gouzy J."/>
            <person name="Langlade N."/>
            <person name="Munos S."/>
        </authorList>
    </citation>
    <scope>NUCLEOTIDE SEQUENCE</scope>
    <source>
        <tissue evidence="7">Leaves</tissue>
    </source>
</reference>
<dbReference type="Pfam" id="PF23559">
    <property type="entry name" value="WHD_DRP"/>
    <property type="match status" value="1"/>
</dbReference>
<feature type="compositionally biased region" description="Basic and acidic residues" evidence="4">
    <location>
        <begin position="868"/>
        <end position="881"/>
    </location>
</feature>
<accession>A0A9K3HQ79</accession>
<feature type="compositionally biased region" description="Low complexity" evidence="4">
    <location>
        <begin position="95"/>
        <end position="108"/>
    </location>
</feature>
<feature type="compositionally biased region" description="Basic and acidic residues" evidence="4">
    <location>
        <begin position="136"/>
        <end position="151"/>
    </location>
</feature>
<feature type="compositionally biased region" description="Low complexity" evidence="4">
    <location>
        <begin position="182"/>
        <end position="193"/>
    </location>
</feature>
<dbReference type="PANTHER" id="PTHR47186:SF45">
    <property type="entry name" value="DISEASE RESISTANCE RPP13-LIKE PROTEIN 1"/>
    <property type="match status" value="1"/>
</dbReference>
<dbReference type="SUPFAM" id="SSF52047">
    <property type="entry name" value="RNI-like"/>
    <property type="match status" value="1"/>
</dbReference>
<feature type="domain" description="Disease resistance protein winged helix" evidence="5">
    <location>
        <begin position="479"/>
        <end position="545"/>
    </location>
</feature>
<proteinExistence type="predicted"/>
<feature type="compositionally biased region" description="Basic and acidic residues" evidence="4">
    <location>
        <begin position="28"/>
        <end position="46"/>
    </location>
</feature>
<dbReference type="GO" id="GO:0006952">
    <property type="term" value="P:defense response"/>
    <property type="evidence" value="ECO:0007669"/>
    <property type="project" value="UniProtKB-KW"/>
</dbReference>
<feature type="region of interest" description="Disordered" evidence="4">
    <location>
        <begin position="1"/>
        <end position="346"/>
    </location>
</feature>
<dbReference type="InterPro" id="IPR058922">
    <property type="entry name" value="WHD_DRP"/>
</dbReference>
<feature type="region of interest" description="Disordered" evidence="4">
    <location>
        <begin position="867"/>
        <end position="888"/>
    </location>
</feature>
<dbReference type="PANTHER" id="PTHR47186">
    <property type="entry name" value="LEUCINE-RICH REPEAT-CONTAINING PROTEIN 57"/>
    <property type="match status" value="1"/>
</dbReference>
<dbReference type="Gene3D" id="3.80.10.10">
    <property type="entry name" value="Ribonuclease Inhibitor"/>
    <property type="match status" value="1"/>
</dbReference>
<reference evidence="7" key="1">
    <citation type="journal article" date="2017" name="Nature">
        <title>The sunflower genome provides insights into oil metabolism, flowering and Asterid evolution.</title>
        <authorList>
            <person name="Badouin H."/>
            <person name="Gouzy J."/>
            <person name="Grassa C.J."/>
            <person name="Murat F."/>
            <person name="Staton S.E."/>
            <person name="Cottret L."/>
            <person name="Lelandais-Briere C."/>
            <person name="Owens G.L."/>
            <person name="Carrere S."/>
            <person name="Mayjonade B."/>
            <person name="Legrand L."/>
            <person name="Gill N."/>
            <person name="Kane N.C."/>
            <person name="Bowers J.E."/>
            <person name="Hubner S."/>
            <person name="Bellec A."/>
            <person name="Berard A."/>
            <person name="Berges H."/>
            <person name="Blanchet N."/>
            <person name="Boniface M.C."/>
            <person name="Brunel D."/>
            <person name="Catrice O."/>
            <person name="Chaidir N."/>
            <person name="Claudel C."/>
            <person name="Donnadieu C."/>
            <person name="Faraut T."/>
            <person name="Fievet G."/>
            <person name="Helmstetter N."/>
            <person name="King M."/>
            <person name="Knapp S.J."/>
            <person name="Lai Z."/>
            <person name="Le Paslier M.C."/>
            <person name="Lippi Y."/>
            <person name="Lorenzon L."/>
            <person name="Mandel J.R."/>
            <person name="Marage G."/>
            <person name="Marchand G."/>
            <person name="Marquand E."/>
            <person name="Bret-Mestries E."/>
            <person name="Morien E."/>
            <person name="Nambeesan S."/>
            <person name="Nguyen T."/>
            <person name="Pegot-Espagnet P."/>
            <person name="Pouilly N."/>
            <person name="Raftis F."/>
            <person name="Sallet E."/>
            <person name="Schiex T."/>
            <person name="Thomas J."/>
            <person name="Vandecasteele C."/>
            <person name="Vares D."/>
            <person name="Vear F."/>
            <person name="Vautrin S."/>
            <person name="Crespi M."/>
            <person name="Mangin B."/>
            <person name="Burke J.M."/>
            <person name="Salse J."/>
            <person name="Munos S."/>
            <person name="Vincourt P."/>
            <person name="Rieseberg L.H."/>
            <person name="Langlade N.B."/>
        </authorList>
    </citation>
    <scope>NUCLEOTIDE SEQUENCE</scope>
    <source>
        <tissue evidence="7">Leaves</tissue>
    </source>
</reference>
<evidence type="ECO:0000256" key="3">
    <source>
        <dbReference type="ARBA" id="ARBA00022821"/>
    </source>
</evidence>
<dbReference type="Pfam" id="PF23598">
    <property type="entry name" value="LRR_14"/>
    <property type="match status" value="1"/>
</dbReference>
<keyword evidence="1" id="KW-0677">Repeat</keyword>
<dbReference type="EMBL" id="MNCJ02000326">
    <property type="protein sequence ID" value="KAF5782694.1"/>
    <property type="molecule type" value="Genomic_DNA"/>
</dbReference>
<protein>
    <submittedName>
        <fullName evidence="7">Leucine-rich repeat domain superfamily</fullName>
    </submittedName>
</protein>
<dbReference type="InterPro" id="IPR055414">
    <property type="entry name" value="LRR_R13L4/SHOC2-like"/>
</dbReference>
<dbReference type="Gene3D" id="1.10.10.10">
    <property type="entry name" value="Winged helix-like DNA-binding domain superfamily/Winged helix DNA-binding domain"/>
    <property type="match status" value="1"/>
</dbReference>
<feature type="compositionally biased region" description="Polar residues" evidence="4">
    <location>
        <begin position="1"/>
        <end position="11"/>
    </location>
</feature>
<evidence type="ECO:0000259" key="6">
    <source>
        <dbReference type="Pfam" id="PF23598"/>
    </source>
</evidence>
<sequence>MPVDKSSLSTEVQHDEPAQTANTSIDNPDIKKNDVVATNDNHDKSPQEPLQTTTLDANKNDNTSTPKLEATTNEPDKASTTPFIDPSLDPPAPRASPSSENNSSSLDAQPTTTPEKSTTKIPDSDANKQSTSIPANDHDSDANKQATHDSSKSSTTIDPTANQNSNPANQTNPQIANSDAMQAANQTTQQPNNEPSSSQIPDSDANKQVNTVATDDSSKISSTDPQTDNDTKQATNQSTKTASTDPQTSKDNQGSPLPTDEPSTSADTNANKQAKSVATDDSPSSSKTMATTSSQDPNSAGQTNPPKTDSDTKQATEQSTNTVSTDPETDKKDPSSEKAPQLDQLENLIRQELDIVKKNYPKLGEHGKKIQDRADNVSDRLKKVKDESYGIKELKTLKKTVTKLKLEIPPRYMTYEDDEKQKKQKFGVESSDNISTMLQMKMPRLHDELFNKSPVCNTIHLRFNKLKPVLKLCLLCFTVFPENAIISRRSMIYWWIGEGLIPEEDDSVEEEANKIFKELMDMDFIEPETKRSRPYVANCKMNPLIRAALVMIADKVKFFDFDKYGNPKDFGKFDEIESPEDMAAIYPLGEPTEFFIFYNKDREPILKPEITDSCQFAQLPQSKLVDPVNRNGDKIDPTKKFYLYERRKLTTKSYKACLMGSGLSKGMPWENLHMMFNVKDVILEYKKEWFLRMKNINVLFLGKWQSSATHHIEVEEFDFSKSLDNMNNVRFFSLHGVSRISELPDSISKLKTLRILDLRACHNLEEIPGTIGLLKCLTHLDMSECYLLRKIPKEISSLESLQVLKGFVVVEFPDRNMCTLNDLRKLEHLRKLSMYTHMKNFPQETHLEALQNLLALSKLTILWGGHEPTSDTSKEKQDVVNEKQNMGSRVKRCMPKRPKWVQGNLRRQNAFNNSTLGSRLEKLDLKCFPHRETPNWLTAANLQGLRKLYIRGGHFSDLGQNMDMLEWDDSPTLPKERWNVETLRLKYLEELNMEWRELQNLFPKLKTLEKVKCPRLTLFPCNEQGVWKKGSSTT</sequence>
<feature type="compositionally biased region" description="Polar residues" evidence="4">
    <location>
        <begin position="152"/>
        <end position="180"/>
    </location>
</feature>
<evidence type="ECO:0000256" key="2">
    <source>
        <dbReference type="ARBA" id="ARBA00022741"/>
    </source>
</evidence>
<feature type="domain" description="Disease resistance R13L4/SHOC-2-like LRR" evidence="6">
    <location>
        <begin position="721"/>
        <end position="902"/>
    </location>
</feature>
<keyword evidence="8" id="KW-1185">Reference proteome</keyword>
<evidence type="ECO:0000259" key="5">
    <source>
        <dbReference type="Pfam" id="PF23559"/>
    </source>
</evidence>
<dbReference type="Gramene" id="mRNA:HanXRQr2_Chr11g0498991">
    <property type="protein sequence ID" value="CDS:HanXRQr2_Chr11g0498991.1"/>
    <property type="gene ID" value="HanXRQr2_Chr11g0498991"/>
</dbReference>
<evidence type="ECO:0000256" key="4">
    <source>
        <dbReference type="SAM" id="MobiDB-lite"/>
    </source>
</evidence>
<dbReference type="AlphaFoldDB" id="A0A9K3HQ79"/>